<dbReference type="RefSeq" id="XP_044557639.1">
    <property type="nucleotide sequence ID" value="XM_044712666.1"/>
</dbReference>
<dbReference type="InterPro" id="IPR058533">
    <property type="entry name" value="Cation_efflux_TM"/>
</dbReference>
<dbReference type="Pfam" id="PF16916">
    <property type="entry name" value="ZT_dimer"/>
    <property type="match status" value="1"/>
</dbReference>
<dbReference type="GO" id="GO:0008324">
    <property type="term" value="F:monoatomic cation transmembrane transporter activity"/>
    <property type="evidence" value="ECO:0007669"/>
    <property type="project" value="InterPro"/>
</dbReference>
<gene>
    <name evidence="10" type="ORF">FDP41_008777</name>
</gene>
<evidence type="ECO:0000256" key="7">
    <source>
        <dbReference type="SAM" id="Phobius"/>
    </source>
</evidence>
<feature type="region of interest" description="Disordered" evidence="6">
    <location>
        <begin position="66"/>
        <end position="85"/>
    </location>
</feature>
<feature type="region of interest" description="Disordered" evidence="6">
    <location>
        <begin position="1"/>
        <end position="39"/>
    </location>
</feature>
<feature type="transmembrane region" description="Helical" evidence="7">
    <location>
        <begin position="271"/>
        <end position="291"/>
    </location>
</feature>
<dbReference type="VEuPathDB" id="AmoebaDB:FDP41_008777"/>
<dbReference type="InterPro" id="IPR027469">
    <property type="entry name" value="Cation_efflux_TMD_sf"/>
</dbReference>
<keyword evidence="5 7" id="KW-0472">Membrane</keyword>
<dbReference type="PANTHER" id="PTHR43840:SF13">
    <property type="entry name" value="CATION EFFLUX PROTEIN CYTOPLASMIC DOMAIN-CONTAINING PROTEIN"/>
    <property type="match status" value="1"/>
</dbReference>
<dbReference type="SUPFAM" id="SSF160240">
    <property type="entry name" value="Cation efflux protein cytoplasmic domain-like"/>
    <property type="match status" value="1"/>
</dbReference>
<feature type="domain" description="Cation efflux protein transmembrane" evidence="8">
    <location>
        <begin position="206"/>
        <end position="424"/>
    </location>
</feature>
<comment type="subcellular location">
    <subcellularLocation>
        <location evidence="1">Membrane</location>
        <topology evidence="1">Multi-pass membrane protein</topology>
    </subcellularLocation>
</comment>
<evidence type="ECO:0000259" key="9">
    <source>
        <dbReference type="Pfam" id="PF16916"/>
    </source>
</evidence>
<evidence type="ECO:0000256" key="1">
    <source>
        <dbReference type="ARBA" id="ARBA00004141"/>
    </source>
</evidence>
<protein>
    <submittedName>
        <fullName evidence="10">Uncharacterized protein</fullName>
    </submittedName>
</protein>
<dbReference type="GO" id="GO:0016020">
    <property type="term" value="C:membrane"/>
    <property type="evidence" value="ECO:0007669"/>
    <property type="project" value="UniProtKB-SubCell"/>
</dbReference>
<dbReference type="OMA" id="VHTDYDY"/>
<dbReference type="PANTHER" id="PTHR43840">
    <property type="entry name" value="MITOCHONDRIAL METAL TRANSPORTER 1-RELATED"/>
    <property type="match status" value="1"/>
</dbReference>
<evidence type="ECO:0000256" key="3">
    <source>
        <dbReference type="ARBA" id="ARBA00022692"/>
    </source>
</evidence>
<evidence type="ECO:0000259" key="8">
    <source>
        <dbReference type="Pfam" id="PF01545"/>
    </source>
</evidence>
<feature type="transmembrane region" description="Helical" evidence="7">
    <location>
        <begin position="378"/>
        <end position="397"/>
    </location>
</feature>
<dbReference type="GeneID" id="68115995"/>
<dbReference type="Gene3D" id="1.20.1510.10">
    <property type="entry name" value="Cation efflux protein transmembrane domain"/>
    <property type="match status" value="1"/>
</dbReference>
<evidence type="ECO:0000256" key="2">
    <source>
        <dbReference type="ARBA" id="ARBA00022448"/>
    </source>
</evidence>
<evidence type="ECO:0000313" key="10">
    <source>
        <dbReference type="EMBL" id="KAF0972925.1"/>
    </source>
</evidence>
<dbReference type="InterPro" id="IPR002524">
    <property type="entry name" value="Cation_efflux"/>
</dbReference>
<dbReference type="EMBL" id="VFQX01000064">
    <property type="protein sequence ID" value="KAF0972925.1"/>
    <property type="molecule type" value="Genomic_DNA"/>
</dbReference>
<dbReference type="SUPFAM" id="SSF161111">
    <property type="entry name" value="Cation efflux protein transmembrane domain-like"/>
    <property type="match status" value="1"/>
</dbReference>
<proteinExistence type="predicted"/>
<dbReference type="Gene3D" id="3.30.70.1350">
    <property type="entry name" value="Cation efflux protein, cytoplasmic domain"/>
    <property type="match status" value="1"/>
</dbReference>
<evidence type="ECO:0000256" key="5">
    <source>
        <dbReference type="ARBA" id="ARBA00023136"/>
    </source>
</evidence>
<name>A0A6A5BFX5_NAEFO</name>
<dbReference type="Pfam" id="PF01545">
    <property type="entry name" value="Cation_efflux"/>
    <property type="match status" value="1"/>
</dbReference>
<keyword evidence="11" id="KW-1185">Reference proteome</keyword>
<feature type="transmembrane region" description="Helical" evidence="7">
    <location>
        <begin position="231"/>
        <end position="250"/>
    </location>
</feature>
<feature type="transmembrane region" description="Helical" evidence="7">
    <location>
        <begin position="203"/>
        <end position="225"/>
    </location>
</feature>
<dbReference type="NCBIfam" id="TIGR01297">
    <property type="entry name" value="CDF"/>
    <property type="match status" value="1"/>
</dbReference>
<dbReference type="VEuPathDB" id="AmoebaDB:NF0095350"/>
<evidence type="ECO:0000256" key="4">
    <source>
        <dbReference type="ARBA" id="ARBA00022989"/>
    </source>
</evidence>
<dbReference type="VEuPathDB" id="AmoebaDB:NfTy_010530"/>
<evidence type="ECO:0000256" key="6">
    <source>
        <dbReference type="SAM" id="MobiDB-lite"/>
    </source>
</evidence>
<feature type="compositionally biased region" description="Low complexity" evidence="6">
    <location>
        <begin position="66"/>
        <end position="77"/>
    </location>
</feature>
<feature type="domain" description="Cation efflux protein cytoplasmic" evidence="9">
    <location>
        <begin position="441"/>
        <end position="505"/>
    </location>
</feature>
<dbReference type="AlphaFoldDB" id="A0A6A5BFX5"/>
<keyword evidence="4 7" id="KW-1133">Transmembrane helix</keyword>
<dbReference type="InterPro" id="IPR050291">
    <property type="entry name" value="CDF_Transporter"/>
</dbReference>
<feature type="compositionally biased region" description="Basic and acidic residues" evidence="6">
    <location>
        <begin position="21"/>
        <end position="36"/>
    </location>
</feature>
<accession>A0A6A5BFX5</accession>
<dbReference type="InterPro" id="IPR027470">
    <property type="entry name" value="Cation_efflux_CTD"/>
</dbReference>
<dbReference type="InterPro" id="IPR036837">
    <property type="entry name" value="Cation_efflux_CTD_sf"/>
</dbReference>
<feature type="transmembrane region" description="Helical" evidence="7">
    <location>
        <begin position="336"/>
        <end position="357"/>
    </location>
</feature>
<sequence>MATKKDSLESPQAAASTYLAHHHEFEQKKQRTKLRDEEDSPIIVCTTKSSQAPESSAFSVVGIQDSPQQAQASSPTTMPRNNSSSNQLNVKYLTHLNTKDWQVDFNKFAVVDTSNIQNKELVEFYEKQNEMVDEYAKLYKTKLESRMEQSDEESQNEAKTFKISSEGDDSIKKRNPPQQFGNEDHMFETEETVSPAMKKLETICIHMSFWVNVCLFLLKCSASLLSVSLSVITSAIDSALDLLSGLIIYITSIIRKKKNNIYQYPIGRNRLEPLGFVIFATCMCTASLQIIKEGLTQIVTGLITGEPYLVRDDTSGNSNVEWMFGIMISQRVSTIFYYYGLGVLLLTITVKFILFLICRQVKHSPSVIAYAFDHRNDVLSNTVLVISVFLSKMLWWFDSLGATILSIYIIKSWIEESMEHITKLVGLAADAEYHQKLTFLALNHSPLITKVDTVLAYYSGSNIIVEIDVVLPENTPLKESHDVGESLQKKIESLPDVERCYVHIDYEHEHTKEFEHVIKDE</sequence>
<keyword evidence="3 7" id="KW-0812">Transmembrane</keyword>
<comment type="caution">
    <text evidence="10">The sequence shown here is derived from an EMBL/GenBank/DDBJ whole genome shotgun (WGS) entry which is preliminary data.</text>
</comment>
<dbReference type="OrthoDB" id="78296at2759"/>
<feature type="region of interest" description="Disordered" evidence="6">
    <location>
        <begin position="146"/>
        <end position="184"/>
    </location>
</feature>
<reference evidence="10 11" key="1">
    <citation type="journal article" date="2019" name="Sci. Rep.">
        <title>Nanopore sequencing improves the draft genome of the human pathogenic amoeba Naegleria fowleri.</title>
        <authorList>
            <person name="Liechti N."/>
            <person name="Schurch N."/>
            <person name="Bruggmann R."/>
            <person name="Wittwer M."/>
        </authorList>
    </citation>
    <scope>NUCLEOTIDE SEQUENCE [LARGE SCALE GENOMIC DNA]</scope>
    <source>
        <strain evidence="10 11">ATCC 30894</strain>
    </source>
</reference>
<keyword evidence="2" id="KW-0813">Transport</keyword>
<dbReference type="Proteomes" id="UP000444721">
    <property type="component" value="Unassembled WGS sequence"/>
</dbReference>
<organism evidence="10 11">
    <name type="scientific">Naegleria fowleri</name>
    <name type="common">Brain eating amoeba</name>
    <dbReference type="NCBI Taxonomy" id="5763"/>
    <lineage>
        <taxon>Eukaryota</taxon>
        <taxon>Discoba</taxon>
        <taxon>Heterolobosea</taxon>
        <taxon>Tetramitia</taxon>
        <taxon>Eutetramitia</taxon>
        <taxon>Vahlkampfiidae</taxon>
        <taxon>Naegleria</taxon>
    </lineage>
</organism>
<evidence type="ECO:0000313" key="11">
    <source>
        <dbReference type="Proteomes" id="UP000444721"/>
    </source>
</evidence>